<organism evidence="2">
    <name type="scientific">Arundo donax</name>
    <name type="common">Giant reed</name>
    <name type="synonym">Donax arundinaceus</name>
    <dbReference type="NCBI Taxonomy" id="35708"/>
    <lineage>
        <taxon>Eukaryota</taxon>
        <taxon>Viridiplantae</taxon>
        <taxon>Streptophyta</taxon>
        <taxon>Embryophyta</taxon>
        <taxon>Tracheophyta</taxon>
        <taxon>Spermatophyta</taxon>
        <taxon>Magnoliopsida</taxon>
        <taxon>Liliopsida</taxon>
        <taxon>Poales</taxon>
        <taxon>Poaceae</taxon>
        <taxon>PACMAD clade</taxon>
        <taxon>Arundinoideae</taxon>
        <taxon>Arundineae</taxon>
        <taxon>Arundo</taxon>
    </lineage>
</organism>
<dbReference type="AlphaFoldDB" id="A0A0A9ERR4"/>
<feature type="compositionally biased region" description="Polar residues" evidence="1">
    <location>
        <begin position="1"/>
        <end position="20"/>
    </location>
</feature>
<accession>A0A0A9ERR4</accession>
<evidence type="ECO:0000256" key="1">
    <source>
        <dbReference type="SAM" id="MobiDB-lite"/>
    </source>
</evidence>
<protein>
    <submittedName>
        <fullName evidence="2">Uncharacterized protein</fullName>
    </submittedName>
</protein>
<feature type="region of interest" description="Disordered" evidence="1">
    <location>
        <begin position="1"/>
        <end position="32"/>
    </location>
</feature>
<evidence type="ECO:0000313" key="2">
    <source>
        <dbReference type="EMBL" id="JAE01674.1"/>
    </source>
</evidence>
<dbReference type="EMBL" id="GBRH01196222">
    <property type="protein sequence ID" value="JAE01674.1"/>
    <property type="molecule type" value="Transcribed_RNA"/>
</dbReference>
<name>A0A0A9ERR4_ARUDO</name>
<reference evidence="2" key="1">
    <citation type="submission" date="2014-09" db="EMBL/GenBank/DDBJ databases">
        <authorList>
            <person name="Magalhaes I.L.F."/>
            <person name="Oliveira U."/>
            <person name="Santos F.R."/>
            <person name="Vidigal T.H.D.A."/>
            <person name="Brescovit A.D."/>
            <person name="Santos A.J."/>
        </authorList>
    </citation>
    <scope>NUCLEOTIDE SEQUENCE</scope>
    <source>
        <tissue evidence="2">Shoot tissue taken approximately 20 cm above the soil surface</tissue>
    </source>
</reference>
<proteinExistence type="predicted"/>
<reference evidence="2" key="2">
    <citation type="journal article" date="2015" name="Data Brief">
        <title>Shoot transcriptome of the giant reed, Arundo donax.</title>
        <authorList>
            <person name="Barrero R.A."/>
            <person name="Guerrero F.D."/>
            <person name="Moolhuijzen P."/>
            <person name="Goolsby J.A."/>
            <person name="Tidwell J."/>
            <person name="Bellgard S.E."/>
            <person name="Bellgard M.I."/>
        </authorList>
    </citation>
    <scope>NUCLEOTIDE SEQUENCE</scope>
    <source>
        <tissue evidence="2">Shoot tissue taken approximately 20 cm above the soil surface</tissue>
    </source>
</reference>
<sequence length="32" mass="3478">MILCNTSVTKHSVGTPSKTRTVAPFKRGPYVT</sequence>